<name>A0A1F6EF20_9BACT</name>
<accession>A0A1F6EF20</accession>
<dbReference type="Pfam" id="PF00763">
    <property type="entry name" value="THF_DHG_CYH"/>
    <property type="match status" value="1"/>
</dbReference>
<evidence type="ECO:0000313" key="12">
    <source>
        <dbReference type="Proteomes" id="UP000178392"/>
    </source>
</evidence>
<dbReference type="InterPro" id="IPR020631">
    <property type="entry name" value="THF_DH/CycHdrlase_NAD-bd_dom"/>
</dbReference>
<evidence type="ECO:0000256" key="7">
    <source>
        <dbReference type="ARBA" id="ARBA00023167"/>
    </source>
</evidence>
<dbReference type="InterPro" id="IPR020630">
    <property type="entry name" value="THF_DH/CycHdrlase_cat_dom"/>
</dbReference>
<comment type="pathway">
    <text evidence="1">One-carbon metabolism; tetrahydrofolate interconversion.</text>
</comment>
<evidence type="ECO:0008006" key="13">
    <source>
        <dbReference type="Google" id="ProtNLM"/>
    </source>
</evidence>
<dbReference type="GO" id="GO:0035999">
    <property type="term" value="P:tetrahydrofolate interconversion"/>
    <property type="evidence" value="ECO:0007669"/>
    <property type="project" value="TreeGrafter"/>
</dbReference>
<dbReference type="Pfam" id="PF02882">
    <property type="entry name" value="THF_DHG_CYH_C"/>
    <property type="match status" value="1"/>
</dbReference>
<reference evidence="11 12" key="1">
    <citation type="journal article" date="2016" name="Nat. Commun.">
        <title>Thousands of microbial genomes shed light on interconnected biogeochemical processes in an aquifer system.</title>
        <authorList>
            <person name="Anantharaman K."/>
            <person name="Brown C.T."/>
            <person name="Hug L.A."/>
            <person name="Sharon I."/>
            <person name="Castelle C.J."/>
            <person name="Probst A.J."/>
            <person name="Thomas B.C."/>
            <person name="Singh A."/>
            <person name="Wilkins M.J."/>
            <person name="Karaoz U."/>
            <person name="Brodie E.L."/>
            <person name="Williams K.H."/>
            <person name="Hubbard S.S."/>
            <person name="Banfield J.F."/>
        </authorList>
    </citation>
    <scope>NUCLEOTIDE SEQUENCE [LARGE SCALE GENOMIC DNA]</scope>
</reference>
<dbReference type="Gene3D" id="3.40.50.720">
    <property type="entry name" value="NAD(P)-binding Rossmann-like Domain"/>
    <property type="match status" value="1"/>
</dbReference>
<keyword evidence="6" id="KW-0560">Oxidoreductase</keyword>
<evidence type="ECO:0000256" key="3">
    <source>
        <dbReference type="ARBA" id="ARBA00022755"/>
    </source>
</evidence>
<evidence type="ECO:0000256" key="8">
    <source>
        <dbReference type="ARBA" id="ARBA00023268"/>
    </source>
</evidence>
<dbReference type="AlphaFoldDB" id="A0A1F6EF20"/>
<organism evidence="11 12">
    <name type="scientific">Candidatus Kaiserbacteria bacterium RIFCSPHIGHO2_12_FULL_56_13</name>
    <dbReference type="NCBI Taxonomy" id="1798505"/>
    <lineage>
        <taxon>Bacteria</taxon>
        <taxon>Candidatus Kaiseribacteriota</taxon>
    </lineage>
</organism>
<sequence>MIVDGRTIAEEILARTKERANKLLHPPKVVAIVGAETPATLAYMRVKARAAENAGCVFESRPLGADVADADAVIVQLPLPVEIDQKTLLDSIPVEKDADVLGSAAREIFARGDPAALLPPVVATIAEIFKRHAVELKGKQAVVVGSGFLVGQPAALWLGQQEASVTVLGRGANFETALADADIVVSGAGSPGLIKPMMLKQGVMLIDAGTSESGGTLVGDADPACAPKCSVFTPVPGGVGPIAVACLLSNVVTLAERALTDLVI</sequence>
<dbReference type="GO" id="GO:0004488">
    <property type="term" value="F:methylenetetrahydrofolate dehydrogenase (NADP+) activity"/>
    <property type="evidence" value="ECO:0007669"/>
    <property type="project" value="InterPro"/>
</dbReference>
<keyword evidence="4" id="KW-0378">Hydrolase</keyword>
<dbReference type="GO" id="GO:0006164">
    <property type="term" value="P:purine nucleotide biosynthetic process"/>
    <property type="evidence" value="ECO:0007669"/>
    <property type="project" value="UniProtKB-KW"/>
</dbReference>
<evidence type="ECO:0000256" key="1">
    <source>
        <dbReference type="ARBA" id="ARBA00004777"/>
    </source>
</evidence>
<evidence type="ECO:0000256" key="6">
    <source>
        <dbReference type="ARBA" id="ARBA00023002"/>
    </source>
</evidence>
<dbReference type="Gene3D" id="3.40.50.10860">
    <property type="entry name" value="Leucine Dehydrogenase, chain A, domain 1"/>
    <property type="match status" value="1"/>
</dbReference>
<comment type="caution">
    <text evidence="11">The sequence shown here is derived from an EMBL/GenBank/DDBJ whole genome shotgun (WGS) entry which is preliminary data.</text>
</comment>
<evidence type="ECO:0000256" key="5">
    <source>
        <dbReference type="ARBA" id="ARBA00022857"/>
    </source>
</evidence>
<dbReference type="InterPro" id="IPR046346">
    <property type="entry name" value="Aminoacid_DH-like_N_sf"/>
</dbReference>
<dbReference type="InterPro" id="IPR036291">
    <property type="entry name" value="NAD(P)-bd_dom_sf"/>
</dbReference>
<dbReference type="GO" id="GO:0005829">
    <property type="term" value="C:cytosol"/>
    <property type="evidence" value="ECO:0007669"/>
    <property type="project" value="TreeGrafter"/>
</dbReference>
<dbReference type="Proteomes" id="UP000178392">
    <property type="component" value="Unassembled WGS sequence"/>
</dbReference>
<evidence type="ECO:0000259" key="10">
    <source>
        <dbReference type="Pfam" id="PF02882"/>
    </source>
</evidence>
<evidence type="ECO:0000313" key="11">
    <source>
        <dbReference type="EMBL" id="OGG72266.1"/>
    </source>
</evidence>
<gene>
    <name evidence="11" type="ORF">A3E65_02135</name>
</gene>
<dbReference type="PANTHER" id="PTHR48099">
    <property type="entry name" value="C-1-TETRAHYDROFOLATE SYNTHASE, CYTOPLASMIC-RELATED"/>
    <property type="match status" value="1"/>
</dbReference>
<proteinExistence type="predicted"/>
<keyword evidence="8" id="KW-0511">Multifunctional enzyme</keyword>
<feature type="domain" description="Tetrahydrofolate dehydrogenase/cyclohydrolase NAD(P)-binding" evidence="10">
    <location>
        <begin position="123"/>
        <end position="257"/>
    </location>
</feature>
<dbReference type="InterPro" id="IPR000672">
    <property type="entry name" value="THF_DH/CycHdrlase"/>
</dbReference>
<dbReference type="EMBL" id="MFLS01000010">
    <property type="protein sequence ID" value="OGG72266.1"/>
    <property type="molecule type" value="Genomic_DNA"/>
</dbReference>
<evidence type="ECO:0000259" key="9">
    <source>
        <dbReference type="Pfam" id="PF00763"/>
    </source>
</evidence>
<dbReference type="PRINTS" id="PR00085">
    <property type="entry name" value="THFDHDRGNASE"/>
</dbReference>
<keyword evidence="7" id="KW-0486">Methionine biosynthesis</keyword>
<dbReference type="PANTHER" id="PTHR48099:SF5">
    <property type="entry name" value="C-1-TETRAHYDROFOLATE SYNTHASE, CYTOPLASMIC"/>
    <property type="match status" value="1"/>
</dbReference>
<keyword evidence="3" id="KW-0658">Purine biosynthesis</keyword>
<dbReference type="GO" id="GO:0004477">
    <property type="term" value="F:methenyltetrahydrofolate cyclohydrolase activity"/>
    <property type="evidence" value="ECO:0007669"/>
    <property type="project" value="TreeGrafter"/>
</dbReference>
<feature type="domain" description="Tetrahydrofolate dehydrogenase/cyclohydrolase catalytic" evidence="9">
    <location>
        <begin position="4"/>
        <end position="99"/>
    </location>
</feature>
<evidence type="ECO:0000256" key="4">
    <source>
        <dbReference type="ARBA" id="ARBA00022801"/>
    </source>
</evidence>
<evidence type="ECO:0000256" key="2">
    <source>
        <dbReference type="ARBA" id="ARBA00022563"/>
    </source>
</evidence>
<protein>
    <recommendedName>
        <fullName evidence="13">Methenyltetrahydrofolate cyclohydrolase</fullName>
    </recommendedName>
</protein>
<keyword evidence="7" id="KW-0028">Amino-acid biosynthesis</keyword>
<keyword evidence="5" id="KW-0521">NADP</keyword>
<keyword evidence="2" id="KW-0554">One-carbon metabolism</keyword>
<dbReference type="GO" id="GO:0009086">
    <property type="term" value="P:methionine biosynthetic process"/>
    <property type="evidence" value="ECO:0007669"/>
    <property type="project" value="UniProtKB-KW"/>
</dbReference>
<dbReference type="SUPFAM" id="SSF53223">
    <property type="entry name" value="Aminoacid dehydrogenase-like, N-terminal domain"/>
    <property type="match status" value="1"/>
</dbReference>
<dbReference type="SUPFAM" id="SSF51735">
    <property type="entry name" value="NAD(P)-binding Rossmann-fold domains"/>
    <property type="match status" value="1"/>
</dbReference>